<dbReference type="PANTHER" id="PTHR47017">
    <property type="entry name" value="ACYL-COA"/>
    <property type="match status" value="1"/>
</dbReference>
<evidence type="ECO:0000313" key="2">
    <source>
        <dbReference type="Proteomes" id="UP000651977"/>
    </source>
</evidence>
<dbReference type="PANTHER" id="PTHR47017:SF1">
    <property type="entry name" value="ACYL-COA"/>
    <property type="match status" value="1"/>
</dbReference>
<dbReference type="EMBL" id="BMDY01000002">
    <property type="protein sequence ID" value="GGA94220.1"/>
    <property type="molecule type" value="Genomic_DNA"/>
</dbReference>
<evidence type="ECO:0000313" key="1">
    <source>
        <dbReference type="EMBL" id="GGA94220.1"/>
    </source>
</evidence>
<dbReference type="InterPro" id="IPR016181">
    <property type="entry name" value="Acyl_CoA_acyltransferase"/>
</dbReference>
<proteinExistence type="predicted"/>
<dbReference type="Gene3D" id="3.40.630.30">
    <property type="match status" value="1"/>
</dbReference>
<reference evidence="2" key="1">
    <citation type="journal article" date="2019" name="Int. J. Syst. Evol. Microbiol.">
        <title>The Global Catalogue of Microorganisms (GCM) 10K type strain sequencing project: providing services to taxonomists for standard genome sequencing and annotation.</title>
        <authorList>
            <consortium name="The Broad Institute Genomics Platform"/>
            <consortium name="The Broad Institute Genome Sequencing Center for Infectious Disease"/>
            <person name="Wu L."/>
            <person name="Ma J."/>
        </authorList>
    </citation>
    <scope>NUCLEOTIDE SEQUENCE [LARGE SCALE GENOMIC DNA]</scope>
    <source>
        <strain evidence="2">CGMCC 1.10131</strain>
    </source>
</reference>
<evidence type="ECO:0008006" key="3">
    <source>
        <dbReference type="Google" id="ProtNLM"/>
    </source>
</evidence>
<dbReference type="RefSeq" id="WP_055731400.1">
    <property type="nucleotide sequence ID" value="NZ_BMDY01000002.1"/>
</dbReference>
<keyword evidence="2" id="KW-1185">Reference proteome</keyword>
<dbReference type="Proteomes" id="UP000651977">
    <property type="component" value="Unassembled WGS sequence"/>
</dbReference>
<dbReference type="SUPFAM" id="SSF55729">
    <property type="entry name" value="Acyl-CoA N-acyltransferases (Nat)"/>
    <property type="match status" value="1"/>
</dbReference>
<organism evidence="1 2">
    <name type="scientific">Agarivorans gilvus</name>
    <dbReference type="NCBI Taxonomy" id="680279"/>
    <lineage>
        <taxon>Bacteria</taxon>
        <taxon>Pseudomonadati</taxon>
        <taxon>Pseudomonadota</taxon>
        <taxon>Gammaproteobacteria</taxon>
        <taxon>Alteromonadales</taxon>
        <taxon>Alteromonadaceae</taxon>
        <taxon>Agarivorans</taxon>
    </lineage>
</organism>
<gene>
    <name evidence="1" type="ORF">GCM10007414_03650</name>
</gene>
<dbReference type="Pfam" id="PF04339">
    <property type="entry name" value="FemAB_like"/>
    <property type="match status" value="1"/>
</dbReference>
<dbReference type="InterPro" id="IPR007434">
    <property type="entry name" value="FemAB-like"/>
</dbReference>
<accession>A0ABQ1HWH5</accession>
<sequence>MFINFEYIGDMATSSASPVGTSAYQLHSSLPEVAYQASSPFCHPIFLRALEQQACVGHNSGWQACHIELTQAQILLPSYIKTHSYGEYVFDWAWADAFHRYGFHYYPKLVTMQPFTPVSGDKHFGPPLTAATLALCVDSVKQICQQQQLSSWHCNFVSESLAEQMAQQGMLIRHGVQFQWFNRGYRDFQEYLARFTSRKRKMVNKERRVAQSAVEAIHWRYGNELSDSQLQAFYQCYQSSYLKRGHKPYLSLSFFKQLCEQMGSSMLFVQAEQAQQVVASALFFFDQSTLYGRYWGCIQELEMLHFELCFYQGIEFALAKGLTEFNPGTQGEHKLLRGFEPITTYSAHYVADPAFASAIAQFCEEERAHMDSYQQQCRSLLPFKHHTVLGA</sequence>
<protein>
    <recommendedName>
        <fullName evidence="3">N-acetyltransferase</fullName>
    </recommendedName>
</protein>
<name>A0ABQ1HWH5_9ALTE</name>
<comment type="caution">
    <text evidence="1">The sequence shown here is derived from an EMBL/GenBank/DDBJ whole genome shotgun (WGS) entry which is preliminary data.</text>
</comment>